<name>A0A150RH71_SORCE</name>
<dbReference type="Pfam" id="PF07366">
    <property type="entry name" value="SnoaL"/>
    <property type="match status" value="1"/>
</dbReference>
<dbReference type="SUPFAM" id="SSF54427">
    <property type="entry name" value="NTF2-like"/>
    <property type="match status" value="1"/>
</dbReference>
<dbReference type="InterPro" id="IPR009959">
    <property type="entry name" value="Cyclase_SnoaL-like"/>
</dbReference>
<dbReference type="GO" id="GO:0030638">
    <property type="term" value="P:polyketide metabolic process"/>
    <property type="evidence" value="ECO:0007669"/>
    <property type="project" value="InterPro"/>
</dbReference>
<dbReference type="Proteomes" id="UP000075635">
    <property type="component" value="Unassembled WGS sequence"/>
</dbReference>
<dbReference type="EMBL" id="JEMB01002668">
    <property type="protein sequence ID" value="KYF79306.1"/>
    <property type="molecule type" value="Genomic_DNA"/>
</dbReference>
<dbReference type="Gene3D" id="3.10.450.50">
    <property type="match status" value="1"/>
</dbReference>
<evidence type="ECO:0000313" key="2">
    <source>
        <dbReference type="Proteomes" id="UP000075635"/>
    </source>
</evidence>
<reference evidence="1 2" key="1">
    <citation type="submission" date="2014-02" db="EMBL/GenBank/DDBJ databases">
        <title>The small core and large imbalanced accessory genome model reveals a collaborative survival strategy of Sorangium cellulosum strains in nature.</title>
        <authorList>
            <person name="Han K."/>
            <person name="Peng R."/>
            <person name="Blom J."/>
            <person name="Li Y.-Z."/>
        </authorList>
    </citation>
    <scope>NUCLEOTIDE SEQUENCE [LARGE SCALE GENOMIC DNA]</scope>
    <source>
        <strain evidence="1 2">So0011-07</strain>
    </source>
</reference>
<organism evidence="1 2">
    <name type="scientific">Sorangium cellulosum</name>
    <name type="common">Polyangium cellulosum</name>
    <dbReference type="NCBI Taxonomy" id="56"/>
    <lineage>
        <taxon>Bacteria</taxon>
        <taxon>Pseudomonadati</taxon>
        <taxon>Myxococcota</taxon>
        <taxon>Polyangia</taxon>
        <taxon>Polyangiales</taxon>
        <taxon>Polyangiaceae</taxon>
        <taxon>Sorangium</taxon>
    </lineage>
</organism>
<dbReference type="InterPro" id="IPR032710">
    <property type="entry name" value="NTF2-like_dom_sf"/>
</dbReference>
<evidence type="ECO:0000313" key="1">
    <source>
        <dbReference type="EMBL" id="KYF79306.1"/>
    </source>
</evidence>
<accession>A0A150RH71</accession>
<gene>
    <name evidence="1" type="ORF">BE17_24540</name>
</gene>
<dbReference type="PANTHER" id="PTHR38436:SF1">
    <property type="entry name" value="ESTER CYCLASE"/>
    <property type="match status" value="1"/>
</dbReference>
<dbReference type="PANTHER" id="PTHR38436">
    <property type="entry name" value="POLYKETIDE CYCLASE SNOAL-LIKE DOMAIN"/>
    <property type="match status" value="1"/>
</dbReference>
<comment type="caution">
    <text evidence="1">The sequence shown here is derived from an EMBL/GenBank/DDBJ whole genome shotgun (WGS) entry which is preliminary data.</text>
</comment>
<proteinExistence type="predicted"/>
<evidence type="ECO:0008006" key="3">
    <source>
        <dbReference type="Google" id="ProtNLM"/>
    </source>
</evidence>
<protein>
    <recommendedName>
        <fullName evidence="3">Ester cyclase</fullName>
    </recommendedName>
</protein>
<sequence>MSAEANKQLVRRHLLEAVTQRKPELWSEIMHPEFTVHHPLCKPGREGYTQLLSLYWQAFPDVVIELLDLVAENDLVVAHYVERGTHLGPLFGAEPSGKRYEKHGFAMYRIEDSQLREAWLQEDDKGFFDQLGLEGFG</sequence>
<dbReference type="AlphaFoldDB" id="A0A150RH71"/>